<comment type="caution">
    <text evidence="1">The sequence shown here is derived from an EMBL/GenBank/DDBJ whole genome shotgun (WGS) entry which is preliminary data.</text>
</comment>
<dbReference type="AlphaFoldDB" id="A0A8X6S916"/>
<keyword evidence="2" id="KW-1185">Reference proteome</keyword>
<dbReference type="EMBL" id="BMAU01021265">
    <property type="protein sequence ID" value="GFY06915.1"/>
    <property type="molecule type" value="Genomic_DNA"/>
</dbReference>
<organism evidence="1 2">
    <name type="scientific">Trichonephila clavipes</name>
    <name type="common">Golden silk orbweaver</name>
    <name type="synonym">Nephila clavipes</name>
    <dbReference type="NCBI Taxonomy" id="2585209"/>
    <lineage>
        <taxon>Eukaryota</taxon>
        <taxon>Metazoa</taxon>
        <taxon>Ecdysozoa</taxon>
        <taxon>Arthropoda</taxon>
        <taxon>Chelicerata</taxon>
        <taxon>Arachnida</taxon>
        <taxon>Araneae</taxon>
        <taxon>Araneomorphae</taxon>
        <taxon>Entelegynae</taxon>
        <taxon>Araneoidea</taxon>
        <taxon>Nephilidae</taxon>
        <taxon>Trichonephila</taxon>
    </lineage>
</organism>
<sequence>MLLQNDYKKTKRPLSLANELQIVDIYDFSEVMLETIGEQSGEVLYSPIKAVSVLVSVCSDVTENNSDTPAKSGIGPQAVLDIN</sequence>
<proteinExistence type="predicted"/>
<name>A0A8X6S916_TRICX</name>
<reference evidence="1" key="1">
    <citation type="submission" date="2020-08" db="EMBL/GenBank/DDBJ databases">
        <title>Multicomponent nature underlies the extraordinary mechanical properties of spider dragline silk.</title>
        <authorList>
            <person name="Kono N."/>
            <person name="Nakamura H."/>
            <person name="Mori M."/>
            <person name="Yoshida Y."/>
            <person name="Ohtoshi R."/>
            <person name="Malay A.D."/>
            <person name="Moran D.A.P."/>
            <person name="Tomita M."/>
            <person name="Numata K."/>
            <person name="Arakawa K."/>
        </authorList>
    </citation>
    <scope>NUCLEOTIDE SEQUENCE</scope>
</reference>
<gene>
    <name evidence="1" type="ORF">TNCV_4090171</name>
</gene>
<dbReference type="Proteomes" id="UP000887159">
    <property type="component" value="Unassembled WGS sequence"/>
</dbReference>
<protein>
    <submittedName>
        <fullName evidence="1">Uncharacterized protein</fullName>
    </submittedName>
</protein>
<evidence type="ECO:0000313" key="2">
    <source>
        <dbReference type="Proteomes" id="UP000887159"/>
    </source>
</evidence>
<evidence type="ECO:0000313" key="1">
    <source>
        <dbReference type="EMBL" id="GFY06915.1"/>
    </source>
</evidence>
<accession>A0A8X6S916</accession>